<feature type="transmembrane region" description="Helical" evidence="1">
    <location>
        <begin position="40"/>
        <end position="62"/>
    </location>
</feature>
<protein>
    <submittedName>
        <fullName evidence="2">Uncharacterized protein</fullName>
    </submittedName>
</protein>
<keyword evidence="1" id="KW-1133">Transmembrane helix</keyword>
<proteinExistence type="predicted"/>
<dbReference type="EMBL" id="PJRT01000005">
    <property type="protein sequence ID" value="PLR25922.1"/>
    <property type="molecule type" value="Genomic_DNA"/>
</dbReference>
<name>A0ABX4SX24_9GAMM</name>
<keyword evidence="1" id="KW-0812">Transmembrane</keyword>
<keyword evidence="3" id="KW-1185">Reference proteome</keyword>
<evidence type="ECO:0000313" key="3">
    <source>
        <dbReference type="Proteomes" id="UP000234296"/>
    </source>
</evidence>
<sequence length="67" mass="7496">MLIDNKNILLILLTFQDDGAVFLWSWLMEATMYGYSLLRLSLYVVIAIVTCSAVGLFTYAVVSMLGN</sequence>
<evidence type="ECO:0000313" key="2">
    <source>
        <dbReference type="EMBL" id="PLR25922.1"/>
    </source>
</evidence>
<accession>A0ABX4SX24</accession>
<evidence type="ECO:0000256" key="1">
    <source>
        <dbReference type="SAM" id="Phobius"/>
    </source>
</evidence>
<dbReference type="Proteomes" id="UP000234296">
    <property type="component" value="Unassembled WGS sequence"/>
</dbReference>
<organism evidence="2 3">
    <name type="scientific">Pantoea endophytica</name>
    <dbReference type="NCBI Taxonomy" id="92488"/>
    <lineage>
        <taxon>Bacteria</taxon>
        <taxon>Pseudomonadati</taxon>
        <taxon>Pseudomonadota</taxon>
        <taxon>Gammaproteobacteria</taxon>
        <taxon>Enterobacterales</taxon>
        <taxon>Erwiniaceae</taxon>
        <taxon>Pantoea</taxon>
    </lineage>
</organism>
<comment type="caution">
    <text evidence="2">The sequence shown here is derived from an EMBL/GenBank/DDBJ whole genome shotgun (WGS) entry which is preliminary data.</text>
</comment>
<keyword evidence="1" id="KW-0472">Membrane</keyword>
<reference evidence="3" key="1">
    <citation type="submission" date="2017-12" db="EMBL/GenBank/DDBJ databases">
        <title>The genome sequence of Pantoea sp. 596.</title>
        <authorList>
            <person name="Gao J."/>
            <person name="Mao X."/>
            <person name="Sun J."/>
        </authorList>
    </citation>
    <scope>NUCLEOTIDE SEQUENCE [LARGE SCALE GENOMIC DNA]</scope>
    <source>
        <strain evidence="3">596</strain>
    </source>
</reference>
<feature type="transmembrane region" description="Helical" evidence="1">
    <location>
        <begin position="7"/>
        <end position="28"/>
    </location>
</feature>
<gene>
    <name evidence="2" type="ORF">PZBJ_03715</name>
</gene>